<feature type="binding site" evidence="7">
    <location>
        <position position="18"/>
    </location>
    <ligand>
        <name>phosphoenolpyruvate</name>
        <dbReference type="ChEBI" id="CHEBI:58702"/>
    </ligand>
</feature>
<dbReference type="PROSITE" id="PS00885">
    <property type="entry name" value="EPSP_SYNTHASE_2"/>
    <property type="match status" value="1"/>
</dbReference>
<dbReference type="InterPro" id="IPR001986">
    <property type="entry name" value="Enolpyruvate_Tfrase_dom"/>
</dbReference>
<dbReference type="EMBL" id="JBHSTQ010000007">
    <property type="protein sequence ID" value="MFC6386696.1"/>
    <property type="molecule type" value="Genomic_DNA"/>
</dbReference>
<dbReference type="CDD" id="cd01556">
    <property type="entry name" value="EPSP_synthase"/>
    <property type="match status" value="1"/>
</dbReference>
<keyword evidence="10" id="KW-1185">Reference proteome</keyword>
<accession>A0ABW1WG97</accession>
<protein>
    <recommendedName>
        <fullName evidence="7">3-phosphoshikimate 1-carboxyvinyltransferase</fullName>
        <ecNumber evidence="7">2.5.1.19</ecNumber>
    </recommendedName>
    <alternativeName>
        <fullName evidence="7">5-enolpyruvylshikimate-3-phosphate synthase</fullName>
        <shortName evidence="7">EPSP synthase</shortName>
        <shortName evidence="7">EPSPS</shortName>
    </alternativeName>
</protein>
<evidence type="ECO:0000313" key="10">
    <source>
        <dbReference type="Proteomes" id="UP001596267"/>
    </source>
</evidence>
<dbReference type="InterPro" id="IPR023193">
    <property type="entry name" value="EPSP_synthase_CS"/>
</dbReference>
<feature type="binding site" evidence="7">
    <location>
        <position position="405"/>
    </location>
    <ligand>
        <name>phosphoenolpyruvate</name>
        <dbReference type="ChEBI" id="CHEBI:58702"/>
    </ligand>
</feature>
<dbReference type="SUPFAM" id="SSF55205">
    <property type="entry name" value="EPT/RTPC-like"/>
    <property type="match status" value="1"/>
</dbReference>
<dbReference type="PIRSF" id="PIRSF000505">
    <property type="entry name" value="EPSPS"/>
    <property type="match status" value="1"/>
</dbReference>
<dbReference type="PANTHER" id="PTHR21090">
    <property type="entry name" value="AROM/DEHYDROQUINATE SYNTHASE"/>
    <property type="match status" value="1"/>
</dbReference>
<keyword evidence="3 7" id="KW-0028">Amino-acid biosynthesis</keyword>
<feature type="binding site" evidence="7">
    <location>
        <position position="167"/>
    </location>
    <ligand>
        <name>3-phosphoshikimate</name>
        <dbReference type="ChEBI" id="CHEBI:145989"/>
    </ligand>
</feature>
<evidence type="ECO:0000256" key="1">
    <source>
        <dbReference type="ARBA" id="ARBA00004811"/>
    </source>
</evidence>
<dbReference type="Gene3D" id="3.65.10.10">
    <property type="entry name" value="Enolpyruvate transferase domain"/>
    <property type="match status" value="2"/>
</dbReference>
<feature type="binding site" evidence="7">
    <location>
        <position position="123"/>
    </location>
    <ligand>
        <name>phosphoenolpyruvate</name>
        <dbReference type="ChEBI" id="CHEBI:58702"/>
    </ligand>
</feature>
<dbReference type="PANTHER" id="PTHR21090:SF5">
    <property type="entry name" value="PENTAFUNCTIONAL AROM POLYPEPTIDE"/>
    <property type="match status" value="1"/>
</dbReference>
<comment type="pathway">
    <text evidence="1 7">Metabolic intermediate biosynthesis; chorismate biosynthesis; chorismate from D-erythrose 4-phosphate and phosphoenolpyruvate: step 6/7.</text>
</comment>
<feature type="active site" description="Proton acceptor" evidence="7">
    <location>
        <position position="306"/>
    </location>
</feature>
<dbReference type="NCBIfam" id="TIGR01356">
    <property type="entry name" value="aroA"/>
    <property type="match status" value="1"/>
</dbReference>
<dbReference type="GO" id="GO:0003866">
    <property type="term" value="F:3-phosphoshikimate 1-carboxyvinyltransferase activity"/>
    <property type="evidence" value="ECO:0007669"/>
    <property type="project" value="UniProtKB-EC"/>
</dbReference>
<reference evidence="10" key="1">
    <citation type="journal article" date="2019" name="Int. J. Syst. Evol. Microbiol.">
        <title>The Global Catalogue of Microorganisms (GCM) 10K type strain sequencing project: providing services to taxonomists for standard genome sequencing and annotation.</title>
        <authorList>
            <consortium name="The Broad Institute Genomics Platform"/>
            <consortium name="The Broad Institute Genome Sequencing Center for Infectious Disease"/>
            <person name="Wu L."/>
            <person name="Ma J."/>
        </authorList>
    </citation>
    <scope>NUCLEOTIDE SEQUENCE [LARGE SCALE GENOMIC DNA]</scope>
    <source>
        <strain evidence="10">CCUG 42001</strain>
    </source>
</reference>
<dbReference type="InterPro" id="IPR013792">
    <property type="entry name" value="RNA3'P_cycl/enolpyr_Trfase_a/b"/>
</dbReference>
<feature type="binding site" evidence="7">
    <location>
        <position position="168"/>
    </location>
    <ligand>
        <name>phosphoenolpyruvate</name>
        <dbReference type="ChEBI" id="CHEBI:58702"/>
    </ligand>
</feature>
<dbReference type="Pfam" id="PF00275">
    <property type="entry name" value="EPSP_synthase"/>
    <property type="match status" value="1"/>
</dbReference>
<gene>
    <name evidence="7 9" type="primary">aroA</name>
    <name evidence="9" type="ORF">ACFP7A_08780</name>
</gene>
<feature type="binding site" evidence="7">
    <location>
        <position position="166"/>
    </location>
    <ligand>
        <name>3-phosphoshikimate</name>
        <dbReference type="ChEBI" id="CHEBI:145989"/>
    </ligand>
</feature>
<proteinExistence type="inferred from homology"/>
<feature type="binding site" evidence="7">
    <location>
        <position position="194"/>
    </location>
    <ligand>
        <name>3-phosphoshikimate</name>
        <dbReference type="ChEBI" id="CHEBI:145989"/>
    </ligand>
</feature>
<dbReference type="EC" id="2.5.1.19" evidence="7"/>
<comment type="similarity">
    <text evidence="2 7">Belongs to the EPSP synthase family.</text>
</comment>
<comment type="function">
    <text evidence="7">Catalyzes the transfer of the enolpyruvyl moiety of phosphoenolpyruvate (PEP) to the 5-hydroxyl of shikimate-3-phosphate (S3P) to produce enolpyruvyl shikimate-3-phosphate and inorganic phosphate.</text>
</comment>
<sequence length="423" mass="45857">MQIITSKWRGTVAIPPSKSYAHRAIIAAALAGGNSTIKHVALSSDMQATLHAMQTLGAKITLSKGNTNTLYTLSVCGISRKVHDDAPQIDCNESGSTLRFTIPIALALRGAATFRGAGRLAQRSLAPYQHLFTDKKIEWNQECNQFPLHIQGTLKPGKFMITGKISSQFISGLLFALPLLTDKSTLIITDTLESRNYVAMTRDVLKHFGVYIEQSKNTYLVTPSAYRPKTYTVEGDWSQAAFLLLMGLLGERVAISGLNPMSIQGDRIIESIFKSMGGTLYWEGPLLVAEKSSLKATTVNVSQCPDLAPAIAGAMALAEGRSVITGGKRLRDKESDRITSVAEALTSLGAKVSETEDGMIIDGVPELRSARVSSMNDHRLAMMLSALSVAVHGEIRLEQAEAVNKSWPEFYQIVNQLGGQCIE</sequence>
<feature type="binding site" evidence="7">
    <location>
        <position position="23"/>
    </location>
    <ligand>
        <name>3-phosphoshikimate</name>
        <dbReference type="ChEBI" id="CHEBI:145989"/>
    </ligand>
</feature>
<comment type="caution">
    <text evidence="9">The sequence shown here is derived from an EMBL/GenBank/DDBJ whole genome shotgun (WGS) entry which is preliminary data.</text>
</comment>
<evidence type="ECO:0000256" key="2">
    <source>
        <dbReference type="ARBA" id="ARBA00009948"/>
    </source>
</evidence>
<name>A0ABW1WG97_9BACL</name>
<dbReference type="InterPro" id="IPR006264">
    <property type="entry name" value="EPSP_synthase"/>
</dbReference>
<dbReference type="HAMAP" id="MF_00210">
    <property type="entry name" value="EPSP_synth"/>
    <property type="match status" value="1"/>
</dbReference>
<evidence type="ECO:0000256" key="5">
    <source>
        <dbReference type="ARBA" id="ARBA00023141"/>
    </source>
</evidence>
<feature type="binding site" evidence="7">
    <location>
        <position position="337"/>
    </location>
    <ligand>
        <name>phosphoenolpyruvate</name>
        <dbReference type="ChEBI" id="CHEBI:58702"/>
    </ligand>
</feature>
<evidence type="ECO:0000313" key="9">
    <source>
        <dbReference type="EMBL" id="MFC6386696.1"/>
    </source>
</evidence>
<feature type="binding site" evidence="7">
    <location>
        <position position="18"/>
    </location>
    <ligand>
        <name>3-phosphoshikimate</name>
        <dbReference type="ChEBI" id="CHEBI:145989"/>
    </ligand>
</feature>
<dbReference type="Proteomes" id="UP001596267">
    <property type="component" value="Unassembled WGS sequence"/>
</dbReference>
<organism evidence="9 10">
    <name type="scientific">Sporolactobacillus kofuensis</name>
    <dbReference type="NCBI Taxonomy" id="269672"/>
    <lineage>
        <taxon>Bacteria</taxon>
        <taxon>Bacillati</taxon>
        <taxon>Bacillota</taxon>
        <taxon>Bacilli</taxon>
        <taxon>Bacillales</taxon>
        <taxon>Sporolactobacillaceae</taxon>
        <taxon>Sporolactobacillus</taxon>
    </lineage>
</organism>
<evidence type="ECO:0000256" key="3">
    <source>
        <dbReference type="ARBA" id="ARBA00022605"/>
    </source>
</evidence>
<comment type="subcellular location">
    <subcellularLocation>
        <location evidence="7">Cytoplasm</location>
    </subcellularLocation>
</comment>
<comment type="caution">
    <text evidence="7">Lacks conserved residue(s) required for the propagation of feature annotation.</text>
</comment>
<feature type="binding site" evidence="7">
    <location>
        <position position="333"/>
    </location>
    <ligand>
        <name>3-phosphoshikimate</name>
        <dbReference type="ChEBI" id="CHEBI:145989"/>
    </ligand>
</feature>
<evidence type="ECO:0000256" key="6">
    <source>
        <dbReference type="ARBA" id="ARBA00044633"/>
    </source>
</evidence>
<keyword evidence="4 7" id="KW-0808">Transferase</keyword>
<comment type="subunit">
    <text evidence="7">Monomer.</text>
</comment>
<feature type="binding site" evidence="7">
    <location>
        <position position="168"/>
    </location>
    <ligand>
        <name>3-phosphoshikimate</name>
        <dbReference type="ChEBI" id="CHEBI:145989"/>
    </ligand>
</feature>
<feature type="binding site" evidence="7">
    <location>
        <position position="379"/>
    </location>
    <ligand>
        <name>phosphoenolpyruvate</name>
        <dbReference type="ChEBI" id="CHEBI:58702"/>
    </ligand>
</feature>
<comment type="catalytic activity">
    <reaction evidence="6">
        <text>3-phosphoshikimate + phosphoenolpyruvate = 5-O-(1-carboxyvinyl)-3-phosphoshikimate + phosphate</text>
        <dbReference type="Rhea" id="RHEA:21256"/>
        <dbReference type="ChEBI" id="CHEBI:43474"/>
        <dbReference type="ChEBI" id="CHEBI:57701"/>
        <dbReference type="ChEBI" id="CHEBI:58702"/>
        <dbReference type="ChEBI" id="CHEBI:145989"/>
        <dbReference type="EC" id="2.5.1.19"/>
    </reaction>
    <physiologicalReaction direction="left-to-right" evidence="6">
        <dbReference type="Rhea" id="RHEA:21257"/>
    </physiologicalReaction>
</comment>
<keyword evidence="7" id="KW-0963">Cytoplasm</keyword>
<evidence type="ECO:0000256" key="7">
    <source>
        <dbReference type="HAMAP-Rule" id="MF_00210"/>
    </source>
</evidence>
<feature type="binding site" evidence="7">
    <location>
        <position position="19"/>
    </location>
    <ligand>
        <name>3-phosphoshikimate</name>
        <dbReference type="ChEBI" id="CHEBI:145989"/>
    </ligand>
</feature>
<feature type="binding site" evidence="7">
    <location>
        <position position="95"/>
    </location>
    <ligand>
        <name>phosphoenolpyruvate</name>
        <dbReference type="ChEBI" id="CHEBI:58702"/>
    </ligand>
</feature>
<dbReference type="RefSeq" id="WP_253076976.1">
    <property type="nucleotide sequence ID" value="NZ_JAMXWN010000013.1"/>
</dbReference>
<feature type="domain" description="Enolpyruvate transferase" evidence="8">
    <location>
        <begin position="6"/>
        <end position="412"/>
    </location>
</feature>
<keyword evidence="5 7" id="KW-0057">Aromatic amino acid biosynthesis</keyword>
<evidence type="ECO:0000256" key="4">
    <source>
        <dbReference type="ARBA" id="ARBA00022679"/>
    </source>
</evidence>
<evidence type="ECO:0000259" key="8">
    <source>
        <dbReference type="Pfam" id="PF00275"/>
    </source>
</evidence>
<dbReference type="InterPro" id="IPR036968">
    <property type="entry name" value="Enolpyruvate_Tfrase_sf"/>
</dbReference>
<feature type="binding site" evidence="7">
    <location>
        <position position="306"/>
    </location>
    <ligand>
        <name>3-phosphoshikimate</name>
        <dbReference type="ChEBI" id="CHEBI:145989"/>
    </ligand>
</feature>